<accession>A0A0C2N7E4</accession>
<dbReference type="EMBL" id="JWZT01001317">
    <property type="protein sequence ID" value="KII72245.1"/>
    <property type="molecule type" value="Genomic_DNA"/>
</dbReference>
<organism evidence="1 2">
    <name type="scientific">Thelohanellus kitauei</name>
    <name type="common">Myxosporean</name>
    <dbReference type="NCBI Taxonomy" id="669202"/>
    <lineage>
        <taxon>Eukaryota</taxon>
        <taxon>Metazoa</taxon>
        <taxon>Cnidaria</taxon>
        <taxon>Myxozoa</taxon>
        <taxon>Myxosporea</taxon>
        <taxon>Bivalvulida</taxon>
        <taxon>Platysporina</taxon>
        <taxon>Myxobolidae</taxon>
        <taxon>Thelohanellus</taxon>
    </lineage>
</organism>
<keyword evidence="2" id="KW-1185">Reference proteome</keyword>
<evidence type="ECO:0000313" key="1">
    <source>
        <dbReference type="EMBL" id="KII72245.1"/>
    </source>
</evidence>
<reference evidence="1 2" key="1">
    <citation type="journal article" date="2014" name="Genome Biol. Evol.">
        <title>The genome of the myxosporean Thelohanellus kitauei shows adaptations to nutrient acquisition within its fish host.</title>
        <authorList>
            <person name="Yang Y."/>
            <person name="Xiong J."/>
            <person name="Zhou Z."/>
            <person name="Huo F."/>
            <person name="Miao W."/>
            <person name="Ran C."/>
            <person name="Liu Y."/>
            <person name="Zhang J."/>
            <person name="Feng J."/>
            <person name="Wang M."/>
            <person name="Wang M."/>
            <person name="Wang L."/>
            <person name="Yao B."/>
        </authorList>
    </citation>
    <scope>NUCLEOTIDE SEQUENCE [LARGE SCALE GENOMIC DNA]</scope>
    <source>
        <strain evidence="1">Wuqing</strain>
    </source>
</reference>
<proteinExistence type="predicted"/>
<dbReference type="AlphaFoldDB" id="A0A0C2N7E4"/>
<sequence length="102" mass="12014">MGLFFRRSHQFIFSIIGYDPSCEAFVLIFVSRYFAGYYEFSFYSWCPLLHLCNLPWIYSTAPGKKDNFNSYISCSAYPRPVFHLYTIKSSDYKLDGTCHNKI</sequence>
<gene>
    <name evidence="1" type="ORF">RF11_08669</name>
</gene>
<evidence type="ECO:0000313" key="2">
    <source>
        <dbReference type="Proteomes" id="UP000031668"/>
    </source>
</evidence>
<comment type="caution">
    <text evidence="1">The sequence shown here is derived from an EMBL/GenBank/DDBJ whole genome shotgun (WGS) entry which is preliminary data.</text>
</comment>
<name>A0A0C2N7E4_THEKT</name>
<dbReference type="Proteomes" id="UP000031668">
    <property type="component" value="Unassembled WGS sequence"/>
</dbReference>
<protein>
    <submittedName>
        <fullName evidence="1">Uncharacterized protein</fullName>
    </submittedName>
</protein>